<dbReference type="SUPFAM" id="SSF51338">
    <property type="entry name" value="Composite domain of metallo-dependent hydrolases"/>
    <property type="match status" value="1"/>
</dbReference>
<evidence type="ECO:0000256" key="2">
    <source>
        <dbReference type="ARBA" id="ARBA00022723"/>
    </source>
</evidence>
<reference evidence="7 8" key="1">
    <citation type="submission" date="2018-04" db="EMBL/GenBank/DDBJ databases">
        <title>Methylobacterium sp. PR1016A genome.</title>
        <authorList>
            <person name="Park W."/>
        </authorList>
    </citation>
    <scope>NUCLEOTIDE SEQUENCE [LARGE SCALE GENOMIC DNA]</scope>
    <source>
        <strain evidence="7 8">PR1016A</strain>
    </source>
</reference>
<evidence type="ECO:0000256" key="3">
    <source>
        <dbReference type="ARBA" id="ARBA00022801"/>
    </source>
</evidence>
<name>A0A2R4WEI8_9HYPH</name>
<evidence type="ECO:0000259" key="5">
    <source>
        <dbReference type="Pfam" id="PF01979"/>
    </source>
</evidence>
<dbReference type="GO" id="GO:0016810">
    <property type="term" value="F:hydrolase activity, acting on carbon-nitrogen (but not peptide) bonds"/>
    <property type="evidence" value="ECO:0007669"/>
    <property type="project" value="InterPro"/>
</dbReference>
<dbReference type="RefSeq" id="WP_099951879.1">
    <property type="nucleotide sequence ID" value="NZ_CP028843.1"/>
</dbReference>
<dbReference type="InterPro" id="IPR054418">
    <property type="entry name" value="MQNX/HUTI_composite_N"/>
</dbReference>
<organism evidence="7 8">
    <name type="scientific">Methylobacterium currus</name>
    <dbReference type="NCBI Taxonomy" id="2051553"/>
    <lineage>
        <taxon>Bacteria</taxon>
        <taxon>Pseudomonadati</taxon>
        <taxon>Pseudomonadota</taxon>
        <taxon>Alphaproteobacteria</taxon>
        <taxon>Hyphomicrobiales</taxon>
        <taxon>Methylobacteriaceae</taxon>
        <taxon>Methylobacterium</taxon>
    </lineage>
</organism>
<dbReference type="PANTHER" id="PTHR43794">
    <property type="entry name" value="AMINOHYDROLASE SSNA-RELATED"/>
    <property type="match status" value="1"/>
</dbReference>
<evidence type="ECO:0000256" key="4">
    <source>
        <dbReference type="ARBA" id="ARBA00022833"/>
    </source>
</evidence>
<sequence length="469" mass="49476">MRDSTTRSTGDATRAGEPEACDLLLLGGTILTLDEADTTLADGAIAVRDRRIVAIGPRAALAARFRPARTLACDGRLLMPGLVNSHNHTPLMITRGMIEDLGFAPMFTAGIPQGHRLTEGEAEALARLGVYEMLRHGCTTIVDFYRYPQALARAHAELGTRAIVAGRVHDADPEALTQRRYVYDPALARETIRENADLIAAWDGHDGGRIRCDWAPHAPDTCSDACLAEVAGLAAAHGGNVHTHLCQSPVEVEQVRARSGLTPPQALEEAGLLTPALLAAHCIHIKARDIARLARAGAAMAYTPLGNAKTGRIAPALDLAEAGVEITLCTDTFSGDLFEAMRWGVAMQRIRRGAPVLDARTALAWATGNGARRLGLGAEVGALTVGRRADILVMNTDAPSMAPLIDGYGLLVYGATGMDVGTVVVDGRIVIEDGVLTTADGPAIVREAQAVAEGLWTRSGRRPITSGGA</sequence>
<dbReference type="SUPFAM" id="SSF51556">
    <property type="entry name" value="Metallo-dependent hydrolases"/>
    <property type="match status" value="1"/>
</dbReference>
<keyword evidence="2" id="KW-0479">Metal-binding</keyword>
<dbReference type="KEGG" id="mee:DA075_02625"/>
<dbReference type="Proteomes" id="UP000244755">
    <property type="component" value="Chromosome 1"/>
</dbReference>
<dbReference type="Gene3D" id="2.30.40.10">
    <property type="entry name" value="Urease, subunit C, domain 1"/>
    <property type="match status" value="1"/>
</dbReference>
<feature type="domain" description="Amidohydrolase-related" evidence="5">
    <location>
        <begin position="78"/>
        <end position="430"/>
    </location>
</feature>
<dbReference type="AlphaFoldDB" id="A0A2R4WEI8"/>
<keyword evidence="3 7" id="KW-0378">Hydrolase</keyword>
<dbReference type="Gene3D" id="3.20.20.140">
    <property type="entry name" value="Metal-dependent hydrolases"/>
    <property type="match status" value="1"/>
</dbReference>
<dbReference type="Pfam" id="PF22039">
    <property type="entry name" value="HUTI_composite_bact"/>
    <property type="match status" value="1"/>
</dbReference>
<evidence type="ECO:0000259" key="6">
    <source>
        <dbReference type="Pfam" id="PF22039"/>
    </source>
</evidence>
<dbReference type="InterPro" id="IPR050287">
    <property type="entry name" value="MTA/SAH_deaminase"/>
</dbReference>
<dbReference type="OrthoDB" id="9796020at2"/>
<dbReference type="Pfam" id="PF01979">
    <property type="entry name" value="Amidohydro_1"/>
    <property type="match status" value="1"/>
</dbReference>
<dbReference type="InterPro" id="IPR011059">
    <property type="entry name" value="Metal-dep_hydrolase_composite"/>
</dbReference>
<comment type="similarity">
    <text evidence="1">Belongs to the metallo-dependent hydrolases superfamily. ATZ/TRZ family.</text>
</comment>
<accession>A0A2R4WEI8</accession>
<proteinExistence type="inferred from homology"/>
<evidence type="ECO:0000313" key="8">
    <source>
        <dbReference type="Proteomes" id="UP000244755"/>
    </source>
</evidence>
<keyword evidence="4" id="KW-0862">Zinc</keyword>
<protein>
    <submittedName>
        <fullName evidence="7">N-ethylammeline chlorohydrolase</fullName>
    </submittedName>
</protein>
<dbReference type="InterPro" id="IPR006680">
    <property type="entry name" value="Amidohydro-rel"/>
</dbReference>
<gene>
    <name evidence="7" type="ORF">DA075_02625</name>
</gene>
<dbReference type="PANTHER" id="PTHR43794:SF11">
    <property type="entry name" value="AMIDOHYDROLASE-RELATED DOMAIN-CONTAINING PROTEIN"/>
    <property type="match status" value="1"/>
</dbReference>
<dbReference type="InterPro" id="IPR032466">
    <property type="entry name" value="Metal_Hydrolase"/>
</dbReference>
<feature type="domain" description="Aminodeoxyfutalosine deaminase/Imidazolonepropionase-like composite" evidence="6">
    <location>
        <begin position="43"/>
        <end position="65"/>
    </location>
</feature>
<evidence type="ECO:0000256" key="1">
    <source>
        <dbReference type="ARBA" id="ARBA00006745"/>
    </source>
</evidence>
<dbReference type="EMBL" id="CP028843">
    <property type="protein sequence ID" value="AWB19963.1"/>
    <property type="molecule type" value="Genomic_DNA"/>
</dbReference>
<dbReference type="GO" id="GO:0046872">
    <property type="term" value="F:metal ion binding"/>
    <property type="evidence" value="ECO:0007669"/>
    <property type="project" value="UniProtKB-KW"/>
</dbReference>
<keyword evidence="8" id="KW-1185">Reference proteome</keyword>
<evidence type="ECO:0000313" key="7">
    <source>
        <dbReference type="EMBL" id="AWB19963.1"/>
    </source>
</evidence>